<keyword evidence="3" id="KW-0282">Flagellum</keyword>
<evidence type="ECO:0000313" key="3">
    <source>
        <dbReference type="EMBL" id="MDU9002510.1"/>
    </source>
</evidence>
<reference evidence="4" key="1">
    <citation type="submission" date="2023-05" db="EMBL/GenBank/DDBJ databases">
        <title>Sedimentitalea sp. nov. JM2-8.</title>
        <authorList>
            <person name="Huang J."/>
        </authorList>
    </citation>
    <scope>NUCLEOTIDE SEQUENCE [LARGE SCALE GENOMIC DNA]</scope>
    <source>
        <strain evidence="4">KHS03</strain>
    </source>
</reference>
<feature type="region of interest" description="Disordered" evidence="1">
    <location>
        <begin position="1"/>
        <end position="24"/>
    </location>
</feature>
<dbReference type="EMBL" id="JASMWN010000001">
    <property type="protein sequence ID" value="MDU9002510.1"/>
    <property type="molecule type" value="Genomic_DNA"/>
</dbReference>
<dbReference type="SUPFAM" id="SSF101801">
    <property type="entry name" value="Surface presentation of antigens (SPOA)"/>
    <property type="match status" value="1"/>
</dbReference>
<comment type="caution">
    <text evidence="3">The sequence shown here is derived from an EMBL/GenBank/DDBJ whole genome shotgun (WGS) entry which is preliminary data.</text>
</comment>
<dbReference type="InterPro" id="IPR036429">
    <property type="entry name" value="SpoA-like_sf"/>
</dbReference>
<dbReference type="InterPro" id="IPR001543">
    <property type="entry name" value="FliN-like_C"/>
</dbReference>
<dbReference type="RefSeq" id="WP_316772434.1">
    <property type="nucleotide sequence ID" value="NZ_JASMWN010000001.1"/>
</dbReference>
<dbReference type="Proteomes" id="UP001255416">
    <property type="component" value="Unassembled WGS sequence"/>
</dbReference>
<dbReference type="Pfam" id="PF01052">
    <property type="entry name" value="FliMN_C"/>
    <property type="match status" value="1"/>
</dbReference>
<protein>
    <submittedName>
        <fullName evidence="3">FliM/FliN family flagellar motor switch protein</fullName>
    </submittedName>
</protein>
<evidence type="ECO:0000313" key="4">
    <source>
        <dbReference type="Proteomes" id="UP001255416"/>
    </source>
</evidence>
<keyword evidence="3" id="KW-0969">Cilium</keyword>
<dbReference type="Gene3D" id="2.30.330.10">
    <property type="entry name" value="SpoA-like"/>
    <property type="match status" value="1"/>
</dbReference>
<keyword evidence="4" id="KW-1185">Reference proteome</keyword>
<name>A0ABU3V8M7_9RHOB</name>
<accession>A0ABU3V8M7</accession>
<proteinExistence type="predicted"/>
<evidence type="ECO:0000256" key="1">
    <source>
        <dbReference type="SAM" id="MobiDB-lite"/>
    </source>
</evidence>
<sequence>MVTSESNSAIRRKTDTNREGVSGAGRSAAGALRLGIARSAANLFDLAISVIGIRQARAEQDAIGRHLSDERLLILLDGPPGLTGALVLDRALMVALVQQQTMGRVTATPPDERPFTATDAAMAAPLVDATLERAAKLAELPADVLCLTGFRFGAHVEDRRSALLALDADVYRVFDLTLELDGGPLQGEMCLILPEPKPQAETTRDASTAQDPPTLGHAIGVARADLIAVISRMRVPLADFSKMQPGDLLPLVQERLDRIELVSITGQKVAVGRLGQAGGLRALRLNEMRTPTLADRDAFASGTGAKATALDDPMTVEGHLVDPEVDPAGVDVLSESETEEDYSGMSPEDAAVEISALAGLRTDEAGGLEEPSG</sequence>
<evidence type="ECO:0000259" key="2">
    <source>
        <dbReference type="Pfam" id="PF01052"/>
    </source>
</evidence>
<gene>
    <name evidence="3" type="ORF">QO231_01440</name>
</gene>
<organism evidence="3 4">
    <name type="scientific">Sedimentitalea todarodis</name>
    <dbReference type="NCBI Taxonomy" id="1631240"/>
    <lineage>
        <taxon>Bacteria</taxon>
        <taxon>Pseudomonadati</taxon>
        <taxon>Pseudomonadota</taxon>
        <taxon>Alphaproteobacteria</taxon>
        <taxon>Rhodobacterales</taxon>
        <taxon>Paracoccaceae</taxon>
        <taxon>Sedimentitalea</taxon>
    </lineage>
</organism>
<keyword evidence="3" id="KW-0966">Cell projection</keyword>
<feature type="domain" description="Flagellar motor switch protein FliN-like C-terminal" evidence="2">
    <location>
        <begin position="222"/>
        <end position="288"/>
    </location>
</feature>